<feature type="compositionally biased region" description="Low complexity" evidence="1">
    <location>
        <begin position="199"/>
        <end position="209"/>
    </location>
</feature>
<dbReference type="Proteomes" id="UP000315295">
    <property type="component" value="Unassembled WGS sequence"/>
</dbReference>
<dbReference type="SUPFAM" id="SSF50370">
    <property type="entry name" value="Ricin B-like lectins"/>
    <property type="match status" value="1"/>
</dbReference>
<evidence type="ECO:0000313" key="2">
    <source>
        <dbReference type="EMBL" id="TQD80415.1"/>
    </source>
</evidence>
<dbReference type="AlphaFoldDB" id="A0A540L1U7"/>
<evidence type="ECO:0000256" key="1">
    <source>
        <dbReference type="SAM" id="MobiDB-lite"/>
    </source>
</evidence>
<protein>
    <submittedName>
        <fullName evidence="2">Uncharacterized protein</fullName>
    </submittedName>
</protein>
<dbReference type="InterPro" id="IPR035992">
    <property type="entry name" value="Ricin_B-like_lectins"/>
</dbReference>
<dbReference type="InterPro" id="IPR040249">
    <property type="entry name" value="Ricin_B-like_lectin_EULS3-like"/>
</dbReference>
<dbReference type="EMBL" id="VIEB01000808">
    <property type="protein sequence ID" value="TQD80415.1"/>
    <property type="molecule type" value="Genomic_DNA"/>
</dbReference>
<feature type="region of interest" description="Disordered" evidence="1">
    <location>
        <begin position="1"/>
        <end position="209"/>
    </location>
</feature>
<sequence length="420" mass="47897">MEFPNQRNHHHRHHDQRDDEERQSYPPPGTTLSPFDQPPPPPRPYHYGEDQPPPPPKPYYYGEDQPPPPPKPYYYAEDQPPPPPRPYYYGEDQHPPPPPSCYREDQPPPNSYYEADRPPPIRVSHVSHSSHGYAPPSPPSQSQGHLHHQPPAPPVQNYDYPSSQATPSPRPVTVHHVAHQVHHESPAPQFGTETHHTSHLPSSSPHNSYLSNKPTFRIFSKADPNLSLSIREGKVILARYQPTDDFQRWYKDEKYSTQVKDEERFPSFALINKATGHALKHSIGATQPVQLRPYNPDVLDESMLWTESADLGDGFRTVRMVNNIHLNLDAFHGDKKSGGVHDGTTIVLWNKNKGDNQRWKIVPHCMRSSGVESRKMILQLLSVGPGFSLNSFRVYHPSGILCPFEVNALGCVRFPFYRFT</sequence>
<dbReference type="PANTHER" id="PTHR31257">
    <property type="entry name" value="RICIN B-LIKE LECTIN EULS3"/>
    <property type="match status" value="1"/>
</dbReference>
<dbReference type="PANTHER" id="PTHR31257:SF2">
    <property type="entry name" value="RICIN B-LIKE LECTIN EULS3"/>
    <property type="match status" value="1"/>
</dbReference>
<accession>A0A540L1U7</accession>
<keyword evidence="3" id="KW-1185">Reference proteome</keyword>
<dbReference type="STRING" id="106549.A0A540L1U7"/>
<name>A0A540L1U7_MALBA</name>
<dbReference type="Gene3D" id="2.80.10.50">
    <property type="match status" value="1"/>
</dbReference>
<proteinExistence type="predicted"/>
<reference evidence="2 3" key="1">
    <citation type="journal article" date="2019" name="G3 (Bethesda)">
        <title>Sequencing of a Wild Apple (Malus baccata) Genome Unravels the Differences Between Cultivated and Wild Apple Species Regarding Disease Resistance and Cold Tolerance.</title>
        <authorList>
            <person name="Chen X."/>
        </authorList>
    </citation>
    <scope>NUCLEOTIDE SEQUENCE [LARGE SCALE GENOMIC DNA]</scope>
    <source>
        <strain evidence="3">cv. Shandingzi</strain>
        <tissue evidence="2">Leaves</tissue>
    </source>
</reference>
<dbReference type="CDD" id="cd23431">
    <property type="entry name" value="beta-trefoil_Ricin_AtEULS3-like"/>
    <property type="match status" value="1"/>
</dbReference>
<evidence type="ECO:0000313" key="3">
    <source>
        <dbReference type="Proteomes" id="UP000315295"/>
    </source>
</evidence>
<comment type="caution">
    <text evidence="2">The sequence shown here is derived from an EMBL/GenBank/DDBJ whole genome shotgun (WGS) entry which is preliminary data.</text>
</comment>
<gene>
    <name evidence="2" type="ORF">C1H46_034005</name>
</gene>
<organism evidence="2 3">
    <name type="scientific">Malus baccata</name>
    <name type="common">Siberian crab apple</name>
    <name type="synonym">Pyrus baccata</name>
    <dbReference type="NCBI Taxonomy" id="106549"/>
    <lineage>
        <taxon>Eukaryota</taxon>
        <taxon>Viridiplantae</taxon>
        <taxon>Streptophyta</taxon>
        <taxon>Embryophyta</taxon>
        <taxon>Tracheophyta</taxon>
        <taxon>Spermatophyta</taxon>
        <taxon>Magnoliopsida</taxon>
        <taxon>eudicotyledons</taxon>
        <taxon>Gunneridae</taxon>
        <taxon>Pentapetalae</taxon>
        <taxon>rosids</taxon>
        <taxon>fabids</taxon>
        <taxon>Rosales</taxon>
        <taxon>Rosaceae</taxon>
        <taxon>Amygdaloideae</taxon>
        <taxon>Maleae</taxon>
        <taxon>Malus</taxon>
    </lineage>
</organism>